<name>A0AA46K202_SERMA</name>
<proteinExistence type="predicted"/>
<dbReference type="SUPFAM" id="SSF49464">
    <property type="entry name" value="Carboxypeptidase regulatory domain-like"/>
    <property type="match status" value="1"/>
</dbReference>
<protein>
    <submittedName>
        <fullName evidence="3">Tail fiber-like protein</fullName>
    </submittedName>
</protein>
<evidence type="ECO:0000313" key="3">
    <source>
        <dbReference type="EMBL" id="TQI83012.1"/>
    </source>
</evidence>
<dbReference type="InterPro" id="IPR008969">
    <property type="entry name" value="CarboxyPept-like_regulatory"/>
</dbReference>
<sequence>MVLISGVLKGPYGDSRSGVTITMRSMKTSSTVLNLAKSQSVTDDTGRYSLNVEPGAYEVIVSVYGAQPERVGTIEVYTDSLPGTLNDFLRRSGESDITPEIVQTVDRLRAEAALSADKSAASAAAAKISENNAAGTLASAIKNGQYGQVVPPRIQGPTGARRYCKIATSIITATGSIGVHFAIVGGRNYGLPGMDVKYVYFSGRGATTTALHARGLEILSLGVTPGASDIEVGAAFNETTAQWELWISGPAFNVPSVTLIGNVDGQVMGGVVPMAEYKWQASQPAGYKAYAIKNTYSDYNVTVDGNGFLKAASPIARLSGSPESMQDDYLSGGFSLSGCAAVNGEAAGVSAERVSTGVYKVTGALGFAEEGWNIEVPQDVNGNRLCFVSADTGKDGIIYVKVSKRRFDIDTAAIVVGEPMDIPAGRWIDLRLEMPVREVEVTPEPGEETAALENGNVDPI</sequence>
<dbReference type="Pfam" id="PF25670">
    <property type="entry name" value="Phage_tail_C_2"/>
    <property type="match status" value="1"/>
</dbReference>
<comment type="caution">
    <text evidence="3">The sequence shown here is derived from an EMBL/GenBank/DDBJ whole genome shotgun (WGS) entry which is preliminary data.</text>
</comment>
<dbReference type="InterPro" id="IPR013609">
    <property type="entry name" value="Stf-like_N"/>
</dbReference>
<reference evidence="3 4" key="1">
    <citation type="submission" date="2019-06" db="EMBL/GenBank/DDBJ databases">
        <authorList>
            <person name="Deangelis K."/>
            <person name="Huntemann M."/>
            <person name="Clum A."/>
            <person name="Pillay M."/>
            <person name="Palaniappan K."/>
            <person name="Varghese N."/>
            <person name="Mikhailova N."/>
            <person name="Stamatis D."/>
            <person name="Reddy T."/>
            <person name="Daum C."/>
            <person name="Shapiro N."/>
            <person name="Ivanova N."/>
            <person name="Kyrpides N."/>
            <person name="Woyke T."/>
        </authorList>
    </citation>
    <scope>NUCLEOTIDE SEQUENCE [LARGE SCALE GENOMIC DNA]</scope>
    <source>
        <strain evidence="3 4">106R</strain>
    </source>
</reference>
<evidence type="ECO:0000259" key="1">
    <source>
        <dbReference type="Pfam" id="PF08400"/>
    </source>
</evidence>
<dbReference type="Pfam" id="PF08400">
    <property type="entry name" value="phage_tail_N"/>
    <property type="match status" value="1"/>
</dbReference>
<feature type="domain" description="Lambda-like tail fibre protein N-terminal" evidence="1">
    <location>
        <begin position="2"/>
        <end position="131"/>
    </location>
</feature>
<dbReference type="RefSeq" id="WP_260440689.1">
    <property type="nucleotide sequence ID" value="NZ_VFMJ01000001.1"/>
</dbReference>
<organism evidence="3 4">
    <name type="scientific">Serratia marcescens</name>
    <dbReference type="NCBI Taxonomy" id="615"/>
    <lineage>
        <taxon>Bacteria</taxon>
        <taxon>Pseudomonadati</taxon>
        <taxon>Pseudomonadota</taxon>
        <taxon>Gammaproteobacteria</taxon>
        <taxon>Enterobacterales</taxon>
        <taxon>Yersiniaceae</taxon>
        <taxon>Serratia</taxon>
    </lineage>
</organism>
<dbReference type="Proteomes" id="UP000320710">
    <property type="component" value="Unassembled WGS sequence"/>
</dbReference>
<evidence type="ECO:0000259" key="2">
    <source>
        <dbReference type="Pfam" id="PF25670"/>
    </source>
</evidence>
<feature type="domain" description="Phage tail protein C-terminal" evidence="2">
    <location>
        <begin position="300"/>
        <end position="435"/>
    </location>
</feature>
<accession>A0AA46K202</accession>
<evidence type="ECO:0000313" key="4">
    <source>
        <dbReference type="Proteomes" id="UP000320710"/>
    </source>
</evidence>
<dbReference type="Gene3D" id="2.60.40.1120">
    <property type="entry name" value="Carboxypeptidase-like, regulatory domain"/>
    <property type="match status" value="1"/>
</dbReference>
<dbReference type="AlphaFoldDB" id="A0AA46K202"/>
<gene>
    <name evidence="3" type="ORF">FHU12_0474</name>
</gene>
<dbReference type="EMBL" id="VFMJ01000001">
    <property type="protein sequence ID" value="TQI83012.1"/>
    <property type="molecule type" value="Genomic_DNA"/>
</dbReference>
<dbReference type="InterPro" id="IPR058008">
    <property type="entry name" value="Gp26_C"/>
</dbReference>
<reference evidence="3 4" key="2">
    <citation type="submission" date="2019-07" db="EMBL/GenBank/DDBJ databases">
        <title>Investigation of anaerobic lignin degradation for improved lignocellulosic biofuels.</title>
        <authorList>
            <person name="Deangelis K.PhD."/>
        </authorList>
    </citation>
    <scope>NUCLEOTIDE SEQUENCE [LARGE SCALE GENOMIC DNA]</scope>
    <source>
        <strain evidence="3 4">106R</strain>
    </source>
</reference>